<name>S4GUD3_GARVA</name>
<dbReference type="InterPro" id="IPR048052">
    <property type="entry name" value="FM1-like"/>
</dbReference>
<feature type="region of interest" description="Disordered" evidence="5">
    <location>
        <begin position="401"/>
        <end position="427"/>
    </location>
</feature>
<evidence type="ECO:0000259" key="7">
    <source>
        <dbReference type="Pfam" id="PF00746"/>
    </source>
</evidence>
<dbReference type="HOGENOM" id="CLU_029024_2_0_11"/>
<dbReference type="InterPro" id="IPR013783">
    <property type="entry name" value="Ig-like_fold"/>
</dbReference>
<evidence type="ECO:0000256" key="3">
    <source>
        <dbReference type="ARBA" id="ARBA00022729"/>
    </source>
</evidence>
<evidence type="ECO:0000256" key="5">
    <source>
        <dbReference type="SAM" id="MobiDB-lite"/>
    </source>
</evidence>
<evidence type="ECO:0000313" key="9">
    <source>
        <dbReference type="EMBL" id="EPI49233.1"/>
    </source>
</evidence>
<feature type="domain" description="SpaA-like prealbumin fold" evidence="8">
    <location>
        <begin position="444"/>
        <end position="540"/>
    </location>
</feature>
<evidence type="ECO:0000256" key="6">
    <source>
        <dbReference type="SAM" id="Phobius"/>
    </source>
</evidence>
<dbReference type="PATRIC" id="fig|1261066.4.peg.213"/>
<dbReference type="NCBIfam" id="TIGR01167">
    <property type="entry name" value="LPXTG_anchor"/>
    <property type="match status" value="1"/>
</dbReference>
<keyword evidence="2" id="KW-0964">Secreted</keyword>
<evidence type="ECO:0000256" key="4">
    <source>
        <dbReference type="ARBA" id="ARBA00023088"/>
    </source>
</evidence>
<feature type="domain" description="SpaA-like prealbumin fold" evidence="8">
    <location>
        <begin position="92"/>
        <end position="207"/>
    </location>
</feature>
<dbReference type="InterPro" id="IPR019931">
    <property type="entry name" value="LPXTG_anchor"/>
</dbReference>
<reference evidence="9 10" key="1">
    <citation type="submission" date="2013-06" db="EMBL/GenBank/DDBJ databases">
        <authorList>
            <person name="Weinstock G."/>
            <person name="Sodergren E."/>
            <person name="Lobos E.A."/>
            <person name="Fulton L."/>
            <person name="Fulton R."/>
            <person name="Courtney L."/>
            <person name="Fronick C."/>
            <person name="O'Laughlin M."/>
            <person name="Godfrey J."/>
            <person name="Wilson R.M."/>
            <person name="Miner T."/>
            <person name="Farmer C."/>
            <person name="Delehaunty K."/>
            <person name="Cordes M."/>
            <person name="Minx P."/>
            <person name="Tomlinson C."/>
            <person name="Chen J."/>
            <person name="Wollam A."/>
            <person name="Pepin K.H."/>
            <person name="Bhonagiri V."/>
            <person name="Zhang X."/>
            <person name="Warren W."/>
            <person name="Mitreva M."/>
            <person name="Mardis E.R."/>
            <person name="Wilson R.K."/>
        </authorList>
    </citation>
    <scope>NUCLEOTIDE SEQUENCE [LARGE SCALE GENOMIC DNA]</scope>
    <source>
        <strain evidence="9 10">JCP8108</strain>
    </source>
</reference>
<comment type="caution">
    <text evidence="9">The sequence shown here is derived from an EMBL/GenBank/DDBJ whole genome shotgun (WGS) entry which is preliminary data.</text>
</comment>
<dbReference type="EMBL" id="ATJJ01000007">
    <property type="protein sequence ID" value="EPI49233.1"/>
    <property type="molecule type" value="Genomic_DNA"/>
</dbReference>
<keyword evidence="3" id="KW-0732">Signal</keyword>
<protein>
    <submittedName>
        <fullName evidence="9">LPXTG-motif protein cell wall anchor domain protein</fullName>
    </submittedName>
</protein>
<dbReference type="InterPro" id="IPR041033">
    <property type="entry name" value="SpaA_PFL_dom_1"/>
</dbReference>
<feature type="domain" description="Gram-positive cocci surface proteins LPxTG" evidence="7">
    <location>
        <begin position="561"/>
        <end position="596"/>
    </location>
</feature>
<gene>
    <name evidence="9" type="ORF">HMPREF1581_00222</name>
</gene>
<dbReference type="Proteomes" id="UP000014521">
    <property type="component" value="Unassembled WGS sequence"/>
</dbReference>
<dbReference type="Pfam" id="PF17802">
    <property type="entry name" value="SpaA"/>
    <property type="match status" value="2"/>
</dbReference>
<evidence type="ECO:0000259" key="8">
    <source>
        <dbReference type="Pfam" id="PF17802"/>
    </source>
</evidence>
<feature type="transmembrane region" description="Helical" evidence="6">
    <location>
        <begin position="566"/>
        <end position="589"/>
    </location>
</feature>
<proteinExistence type="predicted"/>
<sequence>MTPPTVRNTKHNIYLSKCSQEQNKQGEIMNKITKQCVAAVASLAMAGTLCVAGAVVAGSSAWAEDACNNGAPWDAACATQKGTITITKYEDKGENNKTTPIAGAKFKVTKVTKLAESDTANLDLTKYKDWETLAKKVAALNSNPNDASVSLDTANAIEKATADGTSGTTKGEAKFPDLGIGLYKVEETAAAPGYSKDVTPFFMTIPEITHKSGKNATYNYNVTADPKNQNLSGKIKKELVRTKGDGTEFVGKGDTMTYKISADVLSTDNLTDRTKWTKDNLKGYTVFDQAPAGVFTAYDGATVVKSAQVVYKDKGTSKSLPLKDANTNNVTFTTEKIKSDGSVTTADNETVAERINVSFNEAGLTSIATAAAADTNAKVEIEFAFTIADISKASGTSFTNHSGFIPGKSDTSPEPKPVVPTDGGSQVESHYGYLQVNKYDGTFESTSTATGAKLAGAKFKLFAKESDANACAANTSASECQKASNVGELTTVAGGKFENPVKVVIDDATHPFYIVEVEAPANYERDHQAHKVTVSATSTATAPTPVDIANVPTKDNGSWFKLPKTGAAGVIIFALIGLGLVGSGMFVFLKNRKKEEEQAA</sequence>
<evidence type="ECO:0000313" key="10">
    <source>
        <dbReference type="Proteomes" id="UP000014521"/>
    </source>
</evidence>
<keyword evidence="1" id="KW-0134">Cell wall</keyword>
<dbReference type="AlphaFoldDB" id="S4GUD3"/>
<dbReference type="NCBIfam" id="NF033902">
    <property type="entry name" value="iso_D2_wall_anc"/>
    <property type="match status" value="1"/>
</dbReference>
<accession>S4GUD3</accession>
<keyword evidence="6" id="KW-1133">Transmembrane helix</keyword>
<evidence type="ECO:0000256" key="2">
    <source>
        <dbReference type="ARBA" id="ARBA00022525"/>
    </source>
</evidence>
<keyword evidence="6" id="KW-0812">Transmembrane</keyword>
<dbReference type="GO" id="GO:0005975">
    <property type="term" value="P:carbohydrate metabolic process"/>
    <property type="evidence" value="ECO:0007669"/>
    <property type="project" value="UniProtKB-ARBA"/>
</dbReference>
<keyword evidence="4" id="KW-0572">Peptidoglycan-anchor</keyword>
<dbReference type="Gene3D" id="2.60.40.10">
    <property type="entry name" value="Immunoglobulins"/>
    <property type="match status" value="2"/>
</dbReference>
<organism evidence="9 10">
    <name type="scientific">Gardnerella vaginalis JCP8108</name>
    <dbReference type="NCBI Taxonomy" id="1261066"/>
    <lineage>
        <taxon>Bacteria</taxon>
        <taxon>Bacillati</taxon>
        <taxon>Actinomycetota</taxon>
        <taxon>Actinomycetes</taxon>
        <taxon>Bifidobacteriales</taxon>
        <taxon>Bifidobacteriaceae</taxon>
        <taxon>Gardnerella</taxon>
    </lineage>
</organism>
<keyword evidence="6" id="KW-0472">Membrane</keyword>
<dbReference type="Pfam" id="PF00746">
    <property type="entry name" value="Gram_pos_anchor"/>
    <property type="match status" value="1"/>
</dbReference>
<evidence type="ECO:0000256" key="1">
    <source>
        <dbReference type="ARBA" id="ARBA00022512"/>
    </source>
</evidence>